<dbReference type="EMBL" id="AAWS01000025">
    <property type="protein sequence ID" value="EAY27297.1"/>
    <property type="molecule type" value="Genomic_DNA"/>
</dbReference>
<dbReference type="AlphaFoldDB" id="A1ZQZ2"/>
<dbReference type="NCBIfam" id="NF038128">
    <property type="entry name" value="choice_anch_J"/>
    <property type="match status" value="1"/>
</dbReference>
<dbReference type="InterPro" id="IPR013783">
    <property type="entry name" value="Ig-like_fold"/>
</dbReference>
<dbReference type="SUPFAM" id="SSF49899">
    <property type="entry name" value="Concanavalin A-like lectins/glucanases"/>
    <property type="match status" value="1"/>
</dbReference>
<dbReference type="SMART" id="SM00137">
    <property type="entry name" value="MAM"/>
    <property type="match status" value="1"/>
</dbReference>
<dbReference type="RefSeq" id="WP_002699999.1">
    <property type="nucleotide sequence ID" value="NZ_AAWS01000025.1"/>
</dbReference>
<accession>A1ZQZ2</accession>
<comment type="caution">
    <text evidence="4">The sequence shown here is derived from an EMBL/GenBank/DDBJ whole genome shotgun (WGS) entry which is preliminary data.</text>
</comment>
<evidence type="ECO:0000313" key="4">
    <source>
        <dbReference type="EMBL" id="EAY27297.1"/>
    </source>
</evidence>
<name>A1ZQZ2_MICM2</name>
<dbReference type="SUPFAM" id="SSF49265">
    <property type="entry name" value="Fibronectin type III"/>
    <property type="match status" value="1"/>
</dbReference>
<evidence type="ECO:0000256" key="1">
    <source>
        <dbReference type="SAM" id="SignalP"/>
    </source>
</evidence>
<sequence length="1007" mass="107047">MKGKFLLSFIFVLTLCYSSFAQQKPTAKATYRTTSAYVRDIPALASMDNIIAASGMEHVAPPKRRGKNTYVAGKGFPRTGDPLATKQLEAHRRAAQSRTTAATQVANFDAHKGTVLNDPTGAIGPNHYVYAFNSGFGILDRSGNVLVAEASLGTIFPGETLGDPVVMYDNFAGRFIIMQFSNTPNGILIAVCKGADPVNDGWHTYRFNTGSFPDYEKMSIWHDGYYITANKDQNSASTSEVVYVVERDKMLTGATSQLIGFPLPGIRNNGFYSPGGFNATGTSLPPSSAKHQIVYMQDDSWSGVSNDHLKIWTSTVDWNNTSNSSITLSQELNTTAFDGVFNGGSFQNLTEPGGGRKIDAIQATMMFMTNYRRFATHNSVVMNFVVDVNGNDGKAGIRWYELRQPSAGGNWSIYQEGTYVDPNGHSAFCGAIGMDKNGNIGMGYTIVSSSKHLSIRYTGRLASDPLGVMTQGEGVASDGDARSNRSDGRYGDYAQITMDPTDDLTFWHIGEYMKGSASQVRRSRVVAFRFGTPVPDTQAPSTPTNLTASSVSSTNLTLNWTASTDNVGVSGYDVYRGATLIGSASGTSYNVTGLSPNTAYSFSVRAKDAAGNISGASNTVNVTTTSTPTGCANGVASFPYGESFENTLGDWTQASGDDLNWTIDANGTPSTGTGPSAAAAGNSYVYVEASVNGTGYPNKRAILNSPCFNLSAASQATFTFKYHMFGATDMGSFNLEASNDNGTTWTSIWNQTGNQGNQWNTASVDLAAYVGGSVQLRFNRVTGSTWQADIAIDDVSVTTGSVSNCASGNLTLTITFDNYPQETSWEVTNAGGTVVASKSYSSANPDGSTVNETIAGLAAGDYTFTLKDSYGDGICCAYGTGSYTLAYTGGTIASGGEFNSTDATDFCIGSRSKSAGATRLETYALDKSNDIKLYPVPATGVLNINAQGEVDGIQIFSMYGRTVKTAEKTANGKSNTNSVDVSDLPAGTYFIRITTGGKTVTKKFLKQ</sequence>
<evidence type="ECO:0000259" key="2">
    <source>
        <dbReference type="PROSITE" id="PS50060"/>
    </source>
</evidence>
<feature type="domain" description="MAM" evidence="2">
    <location>
        <begin position="640"/>
        <end position="807"/>
    </location>
</feature>
<dbReference type="eggNOG" id="COG1572">
    <property type="taxonomic scope" value="Bacteria"/>
</dbReference>
<feature type="chain" id="PRO_5002642135" evidence="1">
    <location>
        <begin position="22"/>
        <end position="1007"/>
    </location>
</feature>
<organism evidence="4 5">
    <name type="scientific">Microscilla marina ATCC 23134</name>
    <dbReference type="NCBI Taxonomy" id="313606"/>
    <lineage>
        <taxon>Bacteria</taxon>
        <taxon>Pseudomonadati</taxon>
        <taxon>Bacteroidota</taxon>
        <taxon>Cytophagia</taxon>
        <taxon>Cytophagales</taxon>
        <taxon>Microscillaceae</taxon>
        <taxon>Microscilla</taxon>
    </lineage>
</organism>
<dbReference type="GO" id="GO:0016020">
    <property type="term" value="C:membrane"/>
    <property type="evidence" value="ECO:0007669"/>
    <property type="project" value="InterPro"/>
</dbReference>
<dbReference type="InterPro" id="IPR013320">
    <property type="entry name" value="ConA-like_dom_sf"/>
</dbReference>
<dbReference type="PROSITE" id="PS50853">
    <property type="entry name" value="FN3"/>
    <property type="match status" value="1"/>
</dbReference>
<dbReference type="Gene3D" id="2.60.120.200">
    <property type="match status" value="1"/>
</dbReference>
<dbReference type="Pfam" id="PF00041">
    <property type="entry name" value="fn3"/>
    <property type="match status" value="1"/>
</dbReference>
<dbReference type="SMART" id="SM00060">
    <property type="entry name" value="FN3"/>
    <property type="match status" value="1"/>
</dbReference>
<dbReference type="Gene3D" id="2.60.40.10">
    <property type="entry name" value="Immunoglobulins"/>
    <property type="match status" value="1"/>
</dbReference>
<dbReference type="CDD" id="cd00063">
    <property type="entry name" value="FN3"/>
    <property type="match status" value="1"/>
</dbReference>
<dbReference type="NCBIfam" id="TIGR04183">
    <property type="entry name" value="Por_Secre_tail"/>
    <property type="match status" value="1"/>
</dbReference>
<feature type="domain" description="Fibronectin type-III" evidence="3">
    <location>
        <begin position="542"/>
        <end position="627"/>
    </location>
</feature>
<evidence type="ECO:0000313" key="5">
    <source>
        <dbReference type="Proteomes" id="UP000004095"/>
    </source>
</evidence>
<dbReference type="GO" id="GO:0004553">
    <property type="term" value="F:hydrolase activity, hydrolyzing O-glycosyl compounds"/>
    <property type="evidence" value="ECO:0007669"/>
    <property type="project" value="UniProtKB-ARBA"/>
</dbReference>
<dbReference type="Pfam" id="PF18962">
    <property type="entry name" value="Por_Secre_tail"/>
    <property type="match status" value="1"/>
</dbReference>
<dbReference type="PANTHER" id="PTHR23282">
    <property type="entry name" value="APICAL ENDOSOMAL GLYCOPROTEIN PRECURSOR"/>
    <property type="match status" value="1"/>
</dbReference>
<dbReference type="InterPro" id="IPR026444">
    <property type="entry name" value="Secre_tail"/>
</dbReference>
<protein>
    <submittedName>
        <fullName evidence="4">Sheath polysaccharide-degrading enzyme</fullName>
    </submittedName>
</protein>
<dbReference type="Proteomes" id="UP000004095">
    <property type="component" value="Unassembled WGS sequence"/>
</dbReference>
<dbReference type="InterPro" id="IPR051560">
    <property type="entry name" value="MAM_domain-containing"/>
</dbReference>
<keyword evidence="5" id="KW-1185">Reference proteome</keyword>
<dbReference type="InterPro" id="IPR003961">
    <property type="entry name" value="FN3_dom"/>
</dbReference>
<dbReference type="GO" id="GO:0005975">
    <property type="term" value="P:carbohydrate metabolic process"/>
    <property type="evidence" value="ECO:0007669"/>
    <property type="project" value="UniProtKB-ARBA"/>
</dbReference>
<dbReference type="InterPro" id="IPR036116">
    <property type="entry name" value="FN3_sf"/>
</dbReference>
<gene>
    <name evidence="4" type="ORF">M23134_06607</name>
</gene>
<dbReference type="CDD" id="cd06263">
    <property type="entry name" value="MAM"/>
    <property type="match status" value="1"/>
</dbReference>
<dbReference type="InterPro" id="IPR000998">
    <property type="entry name" value="MAM_dom"/>
</dbReference>
<dbReference type="Pfam" id="PF00629">
    <property type="entry name" value="MAM"/>
    <property type="match status" value="1"/>
</dbReference>
<feature type="signal peptide" evidence="1">
    <location>
        <begin position="1"/>
        <end position="21"/>
    </location>
</feature>
<dbReference type="PANTHER" id="PTHR23282:SF101">
    <property type="entry name" value="MAM DOMAIN-CONTAINING PROTEIN"/>
    <property type="match status" value="1"/>
</dbReference>
<dbReference type="PROSITE" id="PS50060">
    <property type="entry name" value="MAM_2"/>
    <property type="match status" value="1"/>
</dbReference>
<evidence type="ECO:0000259" key="3">
    <source>
        <dbReference type="PROSITE" id="PS50853"/>
    </source>
</evidence>
<keyword evidence="1" id="KW-0732">Signal</keyword>
<dbReference type="eggNOG" id="COG3227">
    <property type="taxonomic scope" value="Bacteria"/>
</dbReference>
<proteinExistence type="predicted"/>
<reference evidence="4 5" key="1">
    <citation type="submission" date="2007-01" db="EMBL/GenBank/DDBJ databases">
        <authorList>
            <person name="Haygood M."/>
            <person name="Podell S."/>
            <person name="Anderson C."/>
            <person name="Hopkinson B."/>
            <person name="Roe K."/>
            <person name="Barbeau K."/>
            <person name="Gaasterland T."/>
            <person name="Ferriera S."/>
            <person name="Johnson J."/>
            <person name="Kravitz S."/>
            <person name="Beeson K."/>
            <person name="Sutton G."/>
            <person name="Rogers Y.-H."/>
            <person name="Friedman R."/>
            <person name="Frazier M."/>
            <person name="Venter J.C."/>
        </authorList>
    </citation>
    <scope>NUCLEOTIDE SEQUENCE [LARGE SCALE GENOMIC DNA]</scope>
    <source>
        <strain evidence="4 5">ATCC 23134</strain>
    </source>
</reference>